<dbReference type="Gene3D" id="3.40.50.1820">
    <property type="entry name" value="alpha/beta hydrolase"/>
    <property type="match status" value="1"/>
</dbReference>
<organism evidence="3 4">
    <name type="scientific">Pseudomonas alkylphenolica</name>
    <dbReference type="NCBI Taxonomy" id="237609"/>
    <lineage>
        <taxon>Bacteria</taxon>
        <taxon>Pseudomonadati</taxon>
        <taxon>Pseudomonadota</taxon>
        <taxon>Gammaproteobacteria</taxon>
        <taxon>Pseudomonadales</taxon>
        <taxon>Pseudomonadaceae</taxon>
        <taxon>Pseudomonas</taxon>
    </lineage>
</organism>
<dbReference type="Pfam" id="PF12146">
    <property type="entry name" value="Hydrolase_4"/>
    <property type="match status" value="1"/>
</dbReference>
<feature type="signal peptide" evidence="1">
    <location>
        <begin position="1"/>
        <end position="21"/>
    </location>
</feature>
<evidence type="ECO:0000259" key="2">
    <source>
        <dbReference type="Pfam" id="PF12146"/>
    </source>
</evidence>
<feature type="domain" description="Serine aminopeptidase S33" evidence="2">
    <location>
        <begin position="75"/>
        <end position="281"/>
    </location>
</feature>
<dbReference type="Proteomes" id="UP000426235">
    <property type="component" value="Chromosome"/>
</dbReference>
<keyword evidence="4" id="KW-1185">Reference proteome</keyword>
<keyword evidence="3" id="KW-0378">Hydrolase</keyword>
<dbReference type="SUPFAM" id="SSF53474">
    <property type="entry name" value="alpha/beta-Hydrolases"/>
    <property type="match status" value="1"/>
</dbReference>
<dbReference type="InterPro" id="IPR029058">
    <property type="entry name" value="AB_hydrolase_fold"/>
</dbReference>
<proteinExistence type="predicted"/>
<dbReference type="AlphaFoldDB" id="A0A6I6GUM8"/>
<keyword evidence="1" id="KW-0732">Signal</keyword>
<dbReference type="PANTHER" id="PTHR43265:SF1">
    <property type="entry name" value="ESTERASE ESTD"/>
    <property type="match status" value="1"/>
</dbReference>
<evidence type="ECO:0000256" key="1">
    <source>
        <dbReference type="SAM" id="SignalP"/>
    </source>
</evidence>
<evidence type="ECO:0000313" key="3">
    <source>
        <dbReference type="EMBL" id="QGW78212.1"/>
    </source>
</evidence>
<dbReference type="InterPro" id="IPR022742">
    <property type="entry name" value="Hydrolase_4"/>
</dbReference>
<feature type="chain" id="PRO_5026209201" evidence="1">
    <location>
        <begin position="22"/>
        <end position="331"/>
    </location>
</feature>
<sequence length="331" mass="35392">MRWIKALITTLAVALPLTANALPDETSVQVPGPEGPLAGSLLTTERNAAVVIIIPGSGPTDRNGNNRQSGLTPWTYKMLAQNLAEHGIASLRIDKRGVRASAGAIADADQDTIDNYANDVKAWVALLQKRLPDTPIWLLGHSEGGTVALRAAQSNSDIHGLALAAVAGRRLDAVIREQLQQLPDYAPLVEPASALLRRLAAGERVDNQHIPLALRPILGREVQALLISELALDPVKLIADINQPILILQGGQDLQITEADARLLQAGQPNAHLVMLEHANHVFKDVPAGDRQANLAAYSNPQLPLAEGLMQALSSFILKQQPANALETPRP</sequence>
<name>A0A6I6GUM8_9PSED</name>
<gene>
    <name evidence="3" type="ORF">GPJ81_16480</name>
</gene>
<evidence type="ECO:0000313" key="4">
    <source>
        <dbReference type="Proteomes" id="UP000426235"/>
    </source>
</evidence>
<dbReference type="GO" id="GO:0052689">
    <property type="term" value="F:carboxylic ester hydrolase activity"/>
    <property type="evidence" value="ECO:0007669"/>
    <property type="project" value="TreeGrafter"/>
</dbReference>
<dbReference type="EMBL" id="CP046621">
    <property type="protein sequence ID" value="QGW78212.1"/>
    <property type="molecule type" value="Genomic_DNA"/>
</dbReference>
<dbReference type="InterPro" id="IPR053145">
    <property type="entry name" value="AB_hydrolase_Est10"/>
</dbReference>
<dbReference type="PANTHER" id="PTHR43265">
    <property type="entry name" value="ESTERASE ESTD"/>
    <property type="match status" value="1"/>
</dbReference>
<protein>
    <submittedName>
        <fullName evidence="3">Alpha/beta fold hydrolase</fullName>
    </submittedName>
</protein>
<dbReference type="RefSeq" id="WP_157193133.1">
    <property type="nucleotide sequence ID" value="NZ_CP046621.1"/>
</dbReference>
<reference evidence="3" key="1">
    <citation type="submission" date="2019-12" db="EMBL/GenBank/DDBJ databases">
        <title>Hybrid Genome Assemblies of two High G+C Isolates from Undergraduate Microbiology Courses.</title>
        <authorList>
            <person name="Ne Ville C.J."/>
            <person name="Enright D."/>
            <person name="Hernandez I."/>
            <person name="Dodsworth J."/>
            <person name="Orwin P.M."/>
        </authorList>
    </citation>
    <scope>NUCLEOTIDE SEQUENCE [LARGE SCALE GENOMIC DNA]</scope>
    <source>
        <strain evidence="3">Neo</strain>
    </source>
</reference>
<accession>A0A6I6GUM8</accession>